<keyword evidence="1" id="KW-0813">Transport</keyword>
<dbReference type="PANTHER" id="PTHR15952:SF11">
    <property type="entry name" value="EXPORTIN-T"/>
    <property type="match status" value="1"/>
</dbReference>
<keyword evidence="1" id="KW-0963">Cytoplasm</keyword>
<reference evidence="3 4" key="2">
    <citation type="submission" date="2018-11" db="EMBL/GenBank/DDBJ databases">
        <authorList>
            <consortium name="Pathogen Informatics"/>
        </authorList>
    </citation>
    <scope>NUCLEOTIDE SEQUENCE [LARGE SCALE GENOMIC DNA]</scope>
</reference>
<keyword evidence="1" id="KW-0539">Nucleus</keyword>
<comment type="function">
    <text evidence="1">tRNA nucleus export receptor which facilitates tRNA translocation across the nuclear pore complex.</text>
</comment>
<dbReference type="WBParaSite" id="TCLT_0000815801-mRNA-1">
    <property type="protein sequence ID" value="TCLT_0000815801-mRNA-1"/>
    <property type="gene ID" value="TCLT_0000815801"/>
</dbReference>
<comment type="subcellular location">
    <subcellularLocation>
        <location evidence="1">Nucleus</location>
    </subcellularLocation>
    <subcellularLocation>
        <location evidence="1">Cytoplasm</location>
    </subcellularLocation>
    <text evidence="1">Shuttles between the nucleus and the cytoplasm.</text>
</comment>
<dbReference type="GO" id="GO:0031267">
    <property type="term" value="F:small GTPase binding"/>
    <property type="evidence" value="ECO:0007669"/>
    <property type="project" value="InterPro"/>
</dbReference>
<accession>A0A0N5D584</accession>
<keyword evidence="1" id="KW-0694">RNA-binding</keyword>
<dbReference type="Gene3D" id="1.25.10.10">
    <property type="entry name" value="Leucine-rich Repeat Variant"/>
    <property type="match status" value="1"/>
</dbReference>
<dbReference type="OrthoDB" id="26399at2759"/>
<dbReference type="GO" id="GO:0071528">
    <property type="term" value="P:tRNA re-export from nucleus"/>
    <property type="evidence" value="ECO:0007669"/>
    <property type="project" value="UniProtKB-UniRule"/>
</dbReference>
<dbReference type="GO" id="GO:0016363">
    <property type="term" value="C:nuclear matrix"/>
    <property type="evidence" value="ECO:0007669"/>
    <property type="project" value="TreeGrafter"/>
</dbReference>
<reference evidence="5" key="1">
    <citation type="submission" date="2017-02" db="UniProtKB">
        <authorList>
            <consortium name="WormBaseParasite"/>
        </authorList>
    </citation>
    <scope>IDENTIFICATION</scope>
</reference>
<organism evidence="5">
    <name type="scientific">Thelazia callipaeda</name>
    <name type="common">Oriental eyeworm</name>
    <name type="synonym">Parasitic nematode</name>
    <dbReference type="NCBI Taxonomy" id="103827"/>
    <lineage>
        <taxon>Eukaryota</taxon>
        <taxon>Metazoa</taxon>
        <taxon>Ecdysozoa</taxon>
        <taxon>Nematoda</taxon>
        <taxon>Chromadorea</taxon>
        <taxon>Rhabditida</taxon>
        <taxon>Spirurina</taxon>
        <taxon>Spiruromorpha</taxon>
        <taxon>Thelazioidea</taxon>
        <taxon>Thelaziidae</taxon>
        <taxon>Thelazia</taxon>
    </lineage>
</organism>
<keyword evidence="4" id="KW-1185">Reference proteome</keyword>
<sequence length="293" mass="33491">MTSYNDVYDLMIIKELGYIQKLKHDPNGWKKCIQCIQNGCFSHLAQLILGLLIQVLESAVTKCELPCINVLYFEIACRYDKLLQTYSSPLLIILEALFDTLGVLQKSSKPRHHLFWLFYRFVRTHADFGGKRAANFIMNLTPFYMNLSQDSCHPLILKNDEQRLLETDLDSSSIFRYLWNAQQRAIDMSCGKYAERLLAYGSGFVHEFLRSLTKSVDSSDMITHKMAFQILNKLFINASKSDSSILVQCSWDEVISTGVEGNHLNKEVGDLISEYRLVGNQGRGPTKKKGIPK</sequence>
<dbReference type="GO" id="GO:0005737">
    <property type="term" value="C:cytoplasm"/>
    <property type="evidence" value="ECO:0007669"/>
    <property type="project" value="UniProtKB-SubCell"/>
</dbReference>
<dbReference type="Proteomes" id="UP000276776">
    <property type="component" value="Unassembled WGS sequence"/>
</dbReference>
<evidence type="ECO:0000256" key="1">
    <source>
        <dbReference type="RuleBase" id="RU366037"/>
    </source>
</evidence>
<proteinExistence type="inferred from homology"/>
<keyword evidence="1" id="KW-0820">tRNA-binding</keyword>
<dbReference type="STRING" id="103827.A0A0N5D584"/>
<dbReference type="Pfam" id="PF19282">
    <property type="entry name" value="Exportin-T"/>
    <property type="match status" value="1"/>
</dbReference>
<dbReference type="InterPro" id="IPR045546">
    <property type="entry name" value="Exportin-T_C"/>
</dbReference>
<evidence type="ECO:0000313" key="3">
    <source>
        <dbReference type="EMBL" id="VDN05673.1"/>
    </source>
</evidence>
<dbReference type="GO" id="GO:0000049">
    <property type="term" value="F:tRNA binding"/>
    <property type="evidence" value="ECO:0007669"/>
    <property type="project" value="UniProtKB-UniRule"/>
</dbReference>
<dbReference type="InterPro" id="IPR011989">
    <property type="entry name" value="ARM-like"/>
</dbReference>
<evidence type="ECO:0000259" key="2">
    <source>
        <dbReference type="Pfam" id="PF19282"/>
    </source>
</evidence>
<dbReference type="GO" id="GO:0005643">
    <property type="term" value="C:nuclear pore"/>
    <property type="evidence" value="ECO:0007669"/>
    <property type="project" value="TreeGrafter"/>
</dbReference>
<evidence type="ECO:0000313" key="4">
    <source>
        <dbReference type="Proteomes" id="UP000276776"/>
    </source>
</evidence>
<dbReference type="EMBL" id="UYYF01004590">
    <property type="protein sequence ID" value="VDN05673.1"/>
    <property type="molecule type" value="Genomic_DNA"/>
</dbReference>
<comment type="similarity">
    <text evidence="1">Belongs to the exportin family.</text>
</comment>
<dbReference type="AlphaFoldDB" id="A0A0N5D584"/>
<name>A0A0N5D584_THECL</name>
<gene>
    <name evidence="3" type="ORF">TCLT_LOCUS8147</name>
</gene>
<protein>
    <recommendedName>
        <fullName evidence="1">Exportin-T</fullName>
    </recommendedName>
    <alternativeName>
        <fullName evidence="1">Exportin(tRNA)</fullName>
    </alternativeName>
    <alternativeName>
        <fullName evidence="1">tRNA exportin</fullName>
    </alternativeName>
</protein>
<feature type="domain" description="Exportin-T C-terminal" evidence="2">
    <location>
        <begin position="45"/>
        <end position="135"/>
    </location>
</feature>
<dbReference type="InterPro" id="IPR040017">
    <property type="entry name" value="XPOT"/>
</dbReference>
<dbReference type="PANTHER" id="PTHR15952">
    <property type="entry name" value="EXPORTIN-T/LOS1"/>
    <property type="match status" value="1"/>
</dbReference>
<evidence type="ECO:0000313" key="5">
    <source>
        <dbReference type="WBParaSite" id="TCLT_0000815801-mRNA-1"/>
    </source>
</evidence>